<sequence length="694" mass="68578">MSFVLAAPDTMGTVAGDLAGIGSTLREATAAAAGQTTVITSAAADDVSLAISDLFGTYGQQFQQMSAQAAAFHNEFVNVLNGGAAAYLSTEIANAQQAMIGGFAPSGQAASTPILGGLLGLGGSSGGGGVLGGLLGGGSGGGGLLGGLDGLLGLGTGGGGLLGGLGSGLNQLLGGFNSIGTQFANGFGSIFFNPAILNAFPTLSDLTGPINLGNLTPGLSLTSGPLGALLGPTLNGVGLDVGNFFSNELANGITLSNVFGIVPGLVQDVPLLQGLQPLLNSLLPGLFGPASSPGAVPYPNPYTVLGDTTVYDLNLMGAQFASHPFPILNQIVINQNHYAQIVASGVASDLQGFPANVPANIQLAFQGASTFNPAAIGQDFVNGTTGFWGTVGSSLNKMGSDLQLTIPTASNDMAMAGQAIQAGDYYGAVQDAAHAPIDLFITGFDTSHLAIGSNVVTVIPPDFQLTIAGPVGLEGPAAELLPILTALGQQPVGLASLAPHGSIPGMMLGNFANAIDTLVNANVTANFAVNVGATLNPIGVGATLAGTAIFGLPLQLGFAILGPPFAMANGIAQGATAFGAAAQTGNVLGMLNAIGDMPAYAMNGFLNGQLLVDLPLPIAVSTPLLGTFVIPAVAHVPFDGLLTPPEPLTVTIPAGVAGITVPITSTLGGTEFGGLFPTLFNTIPEAIAASMTTS</sequence>
<dbReference type="EMBL" id="FTRV01000017">
    <property type="protein sequence ID" value="SPM32151.1"/>
    <property type="molecule type" value="Genomic_DNA"/>
</dbReference>
<dbReference type="Pfam" id="PF00934">
    <property type="entry name" value="PE"/>
    <property type="match status" value="1"/>
</dbReference>
<evidence type="ECO:0000259" key="1">
    <source>
        <dbReference type="Pfam" id="PF00934"/>
    </source>
</evidence>
<dbReference type="Proteomes" id="UP000241595">
    <property type="component" value="Unassembled WGS sequence"/>
</dbReference>
<dbReference type="Gene3D" id="1.10.287.850">
    <property type="entry name" value="HP0062-like domain"/>
    <property type="match status" value="1"/>
</dbReference>
<accession>A0A2U3NKU6</accession>
<dbReference type="STRING" id="1841859.GCA_900157385_05680"/>
<dbReference type="InterPro" id="IPR000084">
    <property type="entry name" value="PE-PGRS_N"/>
</dbReference>
<keyword evidence="3" id="KW-1185">Reference proteome</keyword>
<dbReference type="SUPFAM" id="SSF140459">
    <property type="entry name" value="PE/PPE dimer-like"/>
    <property type="match status" value="1"/>
</dbReference>
<proteinExistence type="predicted"/>
<evidence type="ECO:0000313" key="3">
    <source>
        <dbReference type="Proteomes" id="UP000241595"/>
    </source>
</evidence>
<gene>
    <name evidence="2" type="ORF">MTAB308_5678</name>
</gene>
<name>A0A2U3NKU6_9MYCO</name>
<evidence type="ECO:0000313" key="2">
    <source>
        <dbReference type="EMBL" id="SPM32151.1"/>
    </source>
</evidence>
<feature type="domain" description="PE" evidence="1">
    <location>
        <begin position="4"/>
        <end position="94"/>
    </location>
</feature>
<organism evidence="2 3">
    <name type="scientific">Mycobacterium terramassiliense</name>
    <dbReference type="NCBI Taxonomy" id="1841859"/>
    <lineage>
        <taxon>Bacteria</taxon>
        <taxon>Bacillati</taxon>
        <taxon>Actinomycetota</taxon>
        <taxon>Actinomycetes</taxon>
        <taxon>Mycobacteriales</taxon>
        <taxon>Mycobacteriaceae</taxon>
        <taxon>Mycobacterium</taxon>
    </lineage>
</organism>
<dbReference type="RefSeq" id="WP_077104273.1">
    <property type="nucleotide sequence ID" value="NZ_LT717701.1"/>
</dbReference>
<dbReference type="AlphaFoldDB" id="A0A2U3NKU6"/>
<dbReference type="InterPro" id="IPR038332">
    <property type="entry name" value="PPE_sf"/>
</dbReference>
<reference evidence="2 3" key="1">
    <citation type="submission" date="2017-01" db="EMBL/GenBank/DDBJ databases">
        <authorList>
            <consortium name="Urmite Genomes"/>
        </authorList>
    </citation>
    <scope>NUCLEOTIDE SEQUENCE [LARGE SCALE GENOMIC DNA]</scope>
    <source>
        <strain evidence="2 3">AB308</strain>
    </source>
</reference>
<protein>
    <submittedName>
        <fullName evidence="2">Mycobacterium terramassiliense ORFan</fullName>
    </submittedName>
</protein>